<evidence type="ECO:0000313" key="2">
    <source>
        <dbReference type="EMBL" id="GJE91590.1"/>
    </source>
</evidence>
<name>A0A9P3GD04_9APHY</name>
<protein>
    <submittedName>
        <fullName evidence="2">Uncharacterized protein</fullName>
    </submittedName>
</protein>
<feature type="region of interest" description="Disordered" evidence="1">
    <location>
        <begin position="1"/>
        <end position="39"/>
    </location>
</feature>
<evidence type="ECO:0000256" key="1">
    <source>
        <dbReference type="SAM" id="MobiDB-lite"/>
    </source>
</evidence>
<keyword evidence="3" id="KW-1185">Reference proteome</keyword>
<gene>
    <name evidence="2" type="ORF">PsYK624_077400</name>
</gene>
<organism evidence="2 3">
    <name type="scientific">Phanerochaete sordida</name>
    <dbReference type="NCBI Taxonomy" id="48140"/>
    <lineage>
        <taxon>Eukaryota</taxon>
        <taxon>Fungi</taxon>
        <taxon>Dikarya</taxon>
        <taxon>Basidiomycota</taxon>
        <taxon>Agaricomycotina</taxon>
        <taxon>Agaricomycetes</taxon>
        <taxon>Polyporales</taxon>
        <taxon>Phanerochaetaceae</taxon>
        <taxon>Phanerochaete</taxon>
    </lineage>
</organism>
<sequence length="167" mass="17751">MSGLNLRAASPTPATSVSPTRASRSARETRCKRSRPCGHRRSARWRRLYGLTWADPSCQGPRAASPAAPGRPAVSARGVMGLGALRRQSTFWDAPRGGGAGVSARRAAATCYSPPHAAAPRPTARRGRRMNANGDALRRGLRCVAPQGRTRLAAPCHFLPAGRRVPP</sequence>
<dbReference type="Proteomes" id="UP000703269">
    <property type="component" value="Unassembled WGS sequence"/>
</dbReference>
<dbReference type="EMBL" id="BPQB01000022">
    <property type="protein sequence ID" value="GJE91590.1"/>
    <property type="molecule type" value="Genomic_DNA"/>
</dbReference>
<feature type="compositionally biased region" description="Polar residues" evidence="1">
    <location>
        <begin position="12"/>
        <end position="23"/>
    </location>
</feature>
<evidence type="ECO:0000313" key="3">
    <source>
        <dbReference type="Proteomes" id="UP000703269"/>
    </source>
</evidence>
<dbReference type="AlphaFoldDB" id="A0A9P3GD04"/>
<comment type="caution">
    <text evidence="2">The sequence shown here is derived from an EMBL/GenBank/DDBJ whole genome shotgun (WGS) entry which is preliminary data.</text>
</comment>
<proteinExistence type="predicted"/>
<accession>A0A9P3GD04</accession>
<reference evidence="2 3" key="1">
    <citation type="submission" date="2021-08" db="EMBL/GenBank/DDBJ databases">
        <title>Draft Genome Sequence of Phanerochaete sordida strain YK-624.</title>
        <authorList>
            <person name="Mori T."/>
            <person name="Dohra H."/>
            <person name="Suzuki T."/>
            <person name="Kawagishi H."/>
            <person name="Hirai H."/>
        </authorList>
    </citation>
    <scope>NUCLEOTIDE SEQUENCE [LARGE SCALE GENOMIC DNA]</scope>
    <source>
        <strain evidence="2 3">YK-624</strain>
    </source>
</reference>